<gene>
    <name evidence="1" type="ORF">H4Q32_005859</name>
</gene>
<organism evidence="1 2">
    <name type="scientific">Labeo rohita</name>
    <name type="common">Indian major carp</name>
    <name type="synonym">Cyprinus rohita</name>
    <dbReference type="NCBI Taxonomy" id="84645"/>
    <lineage>
        <taxon>Eukaryota</taxon>
        <taxon>Metazoa</taxon>
        <taxon>Chordata</taxon>
        <taxon>Craniata</taxon>
        <taxon>Vertebrata</taxon>
        <taxon>Euteleostomi</taxon>
        <taxon>Actinopterygii</taxon>
        <taxon>Neopterygii</taxon>
        <taxon>Teleostei</taxon>
        <taxon>Ostariophysi</taxon>
        <taxon>Cypriniformes</taxon>
        <taxon>Cyprinidae</taxon>
        <taxon>Labeoninae</taxon>
        <taxon>Labeonini</taxon>
        <taxon>Labeo</taxon>
    </lineage>
</organism>
<keyword evidence="2" id="KW-1185">Reference proteome</keyword>
<evidence type="ECO:0000313" key="2">
    <source>
        <dbReference type="Proteomes" id="UP000830375"/>
    </source>
</evidence>
<sequence>MGTAWDCKKAEVLLKLVRNQDDGCSDGVAKTGRSVTKIPAKQAIAVINVIMCCIKTGDLLSDQAALFVPDECARWPDGFKVEENIVRLQRGTCSCICIPVINDTARDIDPSSKCRSGPHTVSKGHLPS</sequence>
<name>A0ABQ8LPM4_LABRO</name>
<protein>
    <submittedName>
        <fullName evidence="1">Succinylglutamate desuccinylase</fullName>
    </submittedName>
</protein>
<dbReference type="EMBL" id="JACTAM010000019">
    <property type="protein sequence ID" value="KAI2652612.1"/>
    <property type="molecule type" value="Genomic_DNA"/>
</dbReference>
<reference evidence="1 2" key="1">
    <citation type="submission" date="2022-01" db="EMBL/GenBank/DDBJ databases">
        <title>A high-quality chromosome-level genome assembly of rohu carp, Labeo rohita.</title>
        <authorList>
            <person name="Arick M.A. II"/>
            <person name="Hsu C.-Y."/>
            <person name="Magbanua Z."/>
            <person name="Pechanova O."/>
            <person name="Grover C."/>
            <person name="Miller E."/>
            <person name="Thrash A."/>
            <person name="Ezzel L."/>
            <person name="Alam S."/>
            <person name="Benzie J."/>
            <person name="Hamilton M."/>
            <person name="Karsi A."/>
            <person name="Lawrence M.L."/>
            <person name="Peterson D.G."/>
        </authorList>
    </citation>
    <scope>NUCLEOTIDE SEQUENCE [LARGE SCALE GENOMIC DNA]</scope>
    <source>
        <strain evidence="2">BAU-BD-2019</strain>
        <tissue evidence="1">Blood</tissue>
    </source>
</reference>
<accession>A0ABQ8LPM4</accession>
<comment type="caution">
    <text evidence="1">The sequence shown here is derived from an EMBL/GenBank/DDBJ whole genome shotgun (WGS) entry which is preliminary data.</text>
</comment>
<proteinExistence type="predicted"/>
<evidence type="ECO:0000313" key="1">
    <source>
        <dbReference type="EMBL" id="KAI2652612.1"/>
    </source>
</evidence>
<dbReference type="Proteomes" id="UP000830375">
    <property type="component" value="Unassembled WGS sequence"/>
</dbReference>